<name>A0ABP1R8F8_9HEXA</name>
<proteinExistence type="predicted"/>
<evidence type="ECO:0000259" key="6">
    <source>
        <dbReference type="PROSITE" id="PS50261"/>
    </source>
</evidence>
<evidence type="ECO:0000313" key="8">
    <source>
        <dbReference type="Proteomes" id="UP001642540"/>
    </source>
</evidence>
<keyword evidence="3 5" id="KW-1133">Transmembrane helix</keyword>
<feature type="transmembrane region" description="Helical" evidence="5">
    <location>
        <begin position="376"/>
        <end position="400"/>
    </location>
</feature>
<gene>
    <name evidence="7" type="ORF">ODALV1_LOCUS19971</name>
</gene>
<feature type="transmembrane region" description="Helical" evidence="5">
    <location>
        <begin position="552"/>
        <end position="574"/>
    </location>
</feature>
<dbReference type="CDD" id="cd15039">
    <property type="entry name" value="7tmB3_Methuselah-like"/>
    <property type="match status" value="1"/>
</dbReference>
<evidence type="ECO:0000256" key="4">
    <source>
        <dbReference type="ARBA" id="ARBA00023136"/>
    </source>
</evidence>
<feature type="transmembrane region" description="Helical" evidence="5">
    <location>
        <begin position="473"/>
        <end position="494"/>
    </location>
</feature>
<accession>A0ABP1R8F8</accession>
<organism evidence="7 8">
    <name type="scientific">Orchesella dallaii</name>
    <dbReference type="NCBI Taxonomy" id="48710"/>
    <lineage>
        <taxon>Eukaryota</taxon>
        <taxon>Metazoa</taxon>
        <taxon>Ecdysozoa</taxon>
        <taxon>Arthropoda</taxon>
        <taxon>Hexapoda</taxon>
        <taxon>Collembola</taxon>
        <taxon>Entomobryomorpha</taxon>
        <taxon>Entomobryoidea</taxon>
        <taxon>Orchesellidae</taxon>
        <taxon>Orchesellinae</taxon>
        <taxon>Orchesella</taxon>
    </lineage>
</organism>
<evidence type="ECO:0000256" key="1">
    <source>
        <dbReference type="ARBA" id="ARBA00004141"/>
    </source>
</evidence>
<feature type="domain" description="G-protein coupled receptors family 2 profile 2" evidence="6">
    <location>
        <begin position="298"/>
        <end position="576"/>
    </location>
</feature>
<feature type="transmembrane region" description="Helical" evidence="5">
    <location>
        <begin position="420"/>
        <end position="440"/>
    </location>
</feature>
<evidence type="ECO:0000256" key="3">
    <source>
        <dbReference type="ARBA" id="ARBA00022989"/>
    </source>
</evidence>
<dbReference type="PANTHER" id="PTHR46953">
    <property type="entry name" value="G-PROTEIN COUPLED RECEPTOR MTH-LIKE 1-RELATED"/>
    <property type="match status" value="1"/>
</dbReference>
<dbReference type="Pfam" id="PF00002">
    <property type="entry name" value="7tm_2"/>
    <property type="match status" value="1"/>
</dbReference>
<dbReference type="PANTHER" id="PTHR46953:SF1">
    <property type="entry name" value="G-PROTEIN COUPLED RECEPTOR MTH-LIKE 1-RELATED"/>
    <property type="match status" value="1"/>
</dbReference>
<dbReference type="InterPro" id="IPR052808">
    <property type="entry name" value="GPCR_Mth-like"/>
</dbReference>
<reference evidence="7 8" key="1">
    <citation type="submission" date="2024-08" db="EMBL/GenBank/DDBJ databases">
        <authorList>
            <person name="Cucini C."/>
            <person name="Frati F."/>
        </authorList>
    </citation>
    <scope>NUCLEOTIDE SEQUENCE [LARGE SCALE GENOMIC DNA]</scope>
</reference>
<feature type="transmembrane region" description="Helical" evidence="5">
    <location>
        <begin position="528"/>
        <end position="546"/>
    </location>
</feature>
<dbReference type="EMBL" id="CAXLJM020000068">
    <property type="protein sequence ID" value="CAL8122825.1"/>
    <property type="molecule type" value="Genomic_DNA"/>
</dbReference>
<evidence type="ECO:0000256" key="2">
    <source>
        <dbReference type="ARBA" id="ARBA00022692"/>
    </source>
</evidence>
<feature type="transmembrane region" description="Helical" evidence="5">
    <location>
        <begin position="300"/>
        <end position="322"/>
    </location>
</feature>
<dbReference type="Proteomes" id="UP001642540">
    <property type="component" value="Unassembled WGS sequence"/>
</dbReference>
<keyword evidence="4 5" id="KW-0472">Membrane</keyword>
<evidence type="ECO:0000313" key="7">
    <source>
        <dbReference type="EMBL" id="CAL8122825.1"/>
    </source>
</evidence>
<keyword evidence="8" id="KW-1185">Reference proteome</keyword>
<dbReference type="PROSITE" id="PS50261">
    <property type="entry name" value="G_PROTEIN_RECEP_F2_4"/>
    <property type="match status" value="1"/>
</dbReference>
<evidence type="ECO:0000256" key="5">
    <source>
        <dbReference type="SAM" id="Phobius"/>
    </source>
</evidence>
<sequence>MPSKPVTILTHIAILFVIYNILGVSCNNVRILRCCFGSEKSIEKLDNVIRVEDERYFLRDNSSNPGTFANKSDNFTIEASKCHSNEAGLSINLSIYPSQIDIGFLPDGYLQNGIDLHSPEEYCIIKNNVSSLSVKIKAKTSCEGSNCLRKCCEPQEVFDFSTYGVSKLLCVPSLANPWKPVVHSLVSYEVITDATSGVLLKSDHPRNWCSDNIVIWSMKKIGTDRKSLFRILNNGSVVKRDGIYWREMNTSNICIDGAVNIPGTFDPVNKHQAFSGNELDTIIMECGPKLAEDEAEYPTLLYGAALSISSLFLVAIIIVYGLLWDKQNIHGWTLLGYVTSMLLFYIALIATFVYLYKYSQPYYVNETEIFTSFCGVIAVITHFLYICTTCWLTVISFDIFSKFRILKLTGTRSKNQVKFIMYLIFTIAVPSIIVGIAVILDVSYGDDLEINIILPRYGWNKCFIDLEYAALPYLFAPVGVLLIINCILYLTTIFHIHKLQESTKFASASSSSIQVQKQRAKIRLFSKLFLLMGITWIFEFVSFLVFGANSNIITIIGDLINILQPVLVFIIFVCKRDILESVCQKYSSISKFFSSVEPEDSTDSTASNNQRNAARRLTWAGVWNPVSTSTTKWFRARINSTMTDTSNISNQSTKSNYANEASASTHLTVPTIMN</sequence>
<comment type="caution">
    <text evidence="7">The sequence shown here is derived from an EMBL/GenBank/DDBJ whole genome shotgun (WGS) entry which is preliminary data.</text>
</comment>
<keyword evidence="2 5" id="KW-0812">Transmembrane</keyword>
<dbReference type="Gene3D" id="1.20.1070.10">
    <property type="entry name" value="Rhodopsin 7-helix transmembrane proteins"/>
    <property type="match status" value="1"/>
</dbReference>
<feature type="transmembrane region" description="Helical" evidence="5">
    <location>
        <begin position="334"/>
        <end position="356"/>
    </location>
</feature>
<dbReference type="InterPro" id="IPR000832">
    <property type="entry name" value="GPCR_2_secretin-like"/>
</dbReference>
<dbReference type="PROSITE" id="PS51257">
    <property type="entry name" value="PROKAR_LIPOPROTEIN"/>
    <property type="match status" value="1"/>
</dbReference>
<comment type="subcellular location">
    <subcellularLocation>
        <location evidence="1">Membrane</location>
        <topology evidence="1">Multi-pass membrane protein</topology>
    </subcellularLocation>
</comment>
<protein>
    <recommendedName>
        <fullName evidence="6">G-protein coupled receptors family 2 profile 2 domain-containing protein</fullName>
    </recommendedName>
</protein>
<dbReference type="InterPro" id="IPR017981">
    <property type="entry name" value="GPCR_2-like_7TM"/>
</dbReference>